<dbReference type="Pfam" id="PF01105">
    <property type="entry name" value="EMP24_GP25L"/>
    <property type="match status" value="1"/>
</dbReference>
<proteinExistence type="inferred from homology"/>
<organism evidence="8">
    <name type="scientific">Aegilops tauschii</name>
    <name type="common">Tausch's goatgrass</name>
    <name type="synonym">Aegilops squarrosa</name>
    <dbReference type="NCBI Taxonomy" id="37682"/>
    <lineage>
        <taxon>Eukaryota</taxon>
        <taxon>Viridiplantae</taxon>
        <taxon>Streptophyta</taxon>
        <taxon>Embryophyta</taxon>
        <taxon>Tracheophyta</taxon>
        <taxon>Spermatophyta</taxon>
        <taxon>Magnoliopsida</taxon>
        <taxon>Liliopsida</taxon>
        <taxon>Poales</taxon>
        <taxon>Poaceae</taxon>
        <taxon>BOP clade</taxon>
        <taxon>Pooideae</taxon>
        <taxon>Triticodae</taxon>
        <taxon>Triticeae</taxon>
        <taxon>Triticinae</taxon>
        <taxon>Aegilops</taxon>
    </lineage>
</organism>
<dbReference type="AlphaFoldDB" id="M8B013"/>
<evidence type="ECO:0000256" key="3">
    <source>
        <dbReference type="ARBA" id="ARBA00022692"/>
    </source>
</evidence>
<keyword evidence="5" id="KW-1133">Transmembrane helix</keyword>
<evidence type="ECO:0000256" key="6">
    <source>
        <dbReference type="ARBA" id="ARBA00023136"/>
    </source>
</evidence>
<evidence type="ECO:0000256" key="5">
    <source>
        <dbReference type="ARBA" id="ARBA00022989"/>
    </source>
</evidence>
<evidence type="ECO:0000256" key="7">
    <source>
        <dbReference type="RuleBase" id="RU003827"/>
    </source>
</evidence>
<comment type="subcellular location">
    <subcellularLocation>
        <location evidence="1 7">Membrane</location>
        <topology evidence="1 7">Single-pass type I membrane protein</topology>
    </subcellularLocation>
</comment>
<comment type="similarity">
    <text evidence="2 7">Belongs to the EMP24/GP25L family.</text>
</comment>
<keyword evidence="6" id="KW-0472">Membrane</keyword>
<dbReference type="GO" id="GO:0016020">
    <property type="term" value="C:membrane"/>
    <property type="evidence" value="ECO:0007669"/>
    <property type="project" value="UniProtKB-SubCell"/>
</dbReference>
<dbReference type="PANTHER" id="PTHR22811">
    <property type="entry name" value="TRANSMEMBRANE EMP24 DOMAIN-CONTAINING PROTEIN"/>
    <property type="match status" value="1"/>
</dbReference>
<name>M8B013_AEGTA</name>
<keyword evidence="3 7" id="KW-0812">Transmembrane</keyword>
<evidence type="ECO:0000256" key="1">
    <source>
        <dbReference type="ARBA" id="ARBA00004479"/>
    </source>
</evidence>
<sequence length="273" mass="30193">MAAARPGSPAPRRLPPSTLLLLAAVLLAASPPARALRFDLESGHTKCISDEIKVDSMAVGKYSVVAPDPSYPDAQLPESHRVSLRVTSPYGNSMHYSENVQSGHFAFTAVEAGDYLACFWAPDQGLVQRRQEGQGRLCLDTVVILSAPESVPFWLFYFMSRGLPMMELELKKLEDTIKSIHEEMFYLREREANSQIKFFACHSSTSIFKALGGANAEHQQADELEDGVAEFPLTWHLLIRGRAAAVASEDLFREKEVAVVSPMITNKSLRIRG</sequence>
<dbReference type="SMART" id="SM01190">
    <property type="entry name" value="EMP24_GP25L"/>
    <property type="match status" value="1"/>
</dbReference>
<protein>
    <submittedName>
        <fullName evidence="8">Transmembrane emp24 domain-containing protein 10</fullName>
    </submittedName>
</protein>
<dbReference type="InterPro" id="IPR009038">
    <property type="entry name" value="GOLD_dom"/>
</dbReference>
<dbReference type="InterPro" id="IPR015720">
    <property type="entry name" value="Emp24-like"/>
</dbReference>
<keyword evidence="4" id="KW-0732">Signal</keyword>
<reference evidence="8" key="1">
    <citation type="submission" date="2015-06" db="UniProtKB">
        <authorList>
            <consortium name="EnsemblPlants"/>
        </authorList>
    </citation>
    <scope>IDENTIFICATION</scope>
</reference>
<dbReference type="PROSITE" id="PS50866">
    <property type="entry name" value="GOLD"/>
    <property type="match status" value="1"/>
</dbReference>
<evidence type="ECO:0000313" key="8">
    <source>
        <dbReference type="EnsemblPlants" id="EMT10097"/>
    </source>
</evidence>
<evidence type="ECO:0000256" key="2">
    <source>
        <dbReference type="ARBA" id="ARBA00007104"/>
    </source>
</evidence>
<accession>M8B013</accession>
<evidence type="ECO:0000256" key="4">
    <source>
        <dbReference type="ARBA" id="ARBA00022729"/>
    </source>
</evidence>
<dbReference type="EnsemblPlants" id="EMT10097">
    <property type="protein sequence ID" value="EMT10097"/>
    <property type="gene ID" value="F775_01800"/>
</dbReference>